<accession>A0ABS9E7P0</accession>
<name>A0ABS9E7P0_9HYPH</name>
<dbReference type="EMBL" id="JAKGTI010000002">
    <property type="protein sequence ID" value="MCF4098900.1"/>
    <property type="molecule type" value="Genomic_DNA"/>
</dbReference>
<comment type="caution">
    <text evidence="2">The sequence shown here is derived from an EMBL/GenBank/DDBJ whole genome shotgun (WGS) entry which is preliminary data.</text>
</comment>
<evidence type="ECO:0000313" key="2">
    <source>
        <dbReference type="EMBL" id="MCF4098900.1"/>
    </source>
</evidence>
<protein>
    <submittedName>
        <fullName evidence="2">Tat pathway signal sequence domain protein</fullName>
    </submittedName>
</protein>
<evidence type="ECO:0000256" key="1">
    <source>
        <dbReference type="SAM" id="SignalP"/>
    </source>
</evidence>
<dbReference type="Proteomes" id="UP001201217">
    <property type="component" value="Unassembled WGS sequence"/>
</dbReference>
<gene>
    <name evidence="2" type="ORF">L1I42_10415</name>
</gene>
<feature type="chain" id="PRO_5045287032" evidence="1">
    <location>
        <begin position="25"/>
        <end position="151"/>
    </location>
</feature>
<feature type="signal peptide" evidence="1">
    <location>
        <begin position="1"/>
        <end position="24"/>
    </location>
</feature>
<reference evidence="2 3" key="1">
    <citation type="submission" date="2022-01" db="EMBL/GenBank/DDBJ databases">
        <title>Maritalea mediterranea sp. nov., isolated from marine plastic residues from the Malva-rosa beach (Valencia, Spain).</title>
        <authorList>
            <person name="Vidal-Verdu A."/>
            <person name="Molina-Menor E."/>
            <person name="Pascual J."/>
            <person name="Pereto J."/>
            <person name="Porcar M."/>
        </authorList>
    </citation>
    <scope>NUCLEOTIDE SEQUENCE [LARGE SCALE GENOMIC DNA]</scope>
    <source>
        <strain evidence="2 3">P4.10X</strain>
    </source>
</reference>
<sequence>MDRRVFIGLALIGASGLAVYPAMAQTGRIYTGLVPDTAVGGYDSVTYFTEGQAIKGSPDITLDYGGAIWRFASVENRDMYAADPERYAPQYGGHCAYAAAKGYLAKGDPEVWHIENGKLYLNFDQNVQKLWFADIPGFIKQADANWPTLGR</sequence>
<dbReference type="NCBIfam" id="NF041384">
    <property type="entry name" value="YHS_seleno_dom"/>
    <property type="match status" value="1"/>
</dbReference>
<evidence type="ECO:0000313" key="3">
    <source>
        <dbReference type="Proteomes" id="UP001201217"/>
    </source>
</evidence>
<keyword evidence="1" id="KW-0732">Signal</keyword>
<keyword evidence="3" id="KW-1185">Reference proteome</keyword>
<organism evidence="2 3">
    <name type="scientific">Maritalea mediterranea</name>
    <dbReference type="NCBI Taxonomy" id="2909667"/>
    <lineage>
        <taxon>Bacteria</taxon>
        <taxon>Pseudomonadati</taxon>
        <taxon>Pseudomonadota</taxon>
        <taxon>Alphaproteobacteria</taxon>
        <taxon>Hyphomicrobiales</taxon>
        <taxon>Devosiaceae</taxon>
        <taxon>Maritalea</taxon>
    </lineage>
</organism>
<proteinExistence type="predicted"/>
<dbReference type="RefSeq" id="WP_236114466.1">
    <property type="nucleotide sequence ID" value="NZ_JAKGTI010000002.1"/>
</dbReference>